<evidence type="ECO:0000256" key="4">
    <source>
        <dbReference type="ARBA" id="ARBA00022692"/>
    </source>
</evidence>
<dbReference type="GO" id="GO:0055085">
    <property type="term" value="P:transmembrane transport"/>
    <property type="evidence" value="ECO:0007669"/>
    <property type="project" value="InterPro"/>
</dbReference>
<sequence>MGWRNRLRPARGGGLGVAGQSRPRLFRRCLPRPRHPADRAAWPWLADHRQSRPVALDVRLSADHPGGFVLLRLLRLVLVLLAVAIIAFALLKASPIDPVDAYLGADIARVGPDQRAAIAERWGLDQPAPVQFTRWLSQLLSGDPGFSRLYNAPVAEVIAERAGASFLLMALAWALSGVVGFGLGILAGARENSLVDRIIRTYAYGLAGTPTFWIAMVMLMVFSVGLGVTPVCCAGPIGVPPADVTLLERLHHLVLPLIALTLLGVAQITLHTRAKMVEIMSSEIALYARAQGASRADIALRHGARNAALPAITMLFASLGELFGGAVLAEQVFAYPGLGQATIAAGLGGDVPLLLAITLVAAALVSVGNAIADLLYRLVDPRMRRGPHEVLQ</sequence>
<feature type="transmembrane region" description="Helical" evidence="7">
    <location>
        <begin position="69"/>
        <end position="91"/>
    </location>
</feature>
<reference evidence="9 10" key="1">
    <citation type="journal article" date="2016" name="Int. J. Syst. Evol. Microbiol.">
        <title>Arsenicitalea aurantiaca gen. nov., sp. nov., a new member of the family Hyphomicrobiaceae, isolated from high-arsenic sediment.</title>
        <authorList>
            <person name="Mu Y."/>
            <person name="Zhou L."/>
            <person name="Zeng X.C."/>
            <person name="Liu L."/>
            <person name="Pan Y."/>
            <person name="Chen X."/>
            <person name="Wang J."/>
            <person name="Li S."/>
            <person name="Li W.J."/>
            <person name="Wang Y."/>
        </authorList>
    </citation>
    <scope>NUCLEOTIDE SEQUENCE [LARGE SCALE GENOMIC DNA]</scope>
    <source>
        <strain evidence="9 10">42-50</strain>
    </source>
</reference>
<organism evidence="9 10">
    <name type="scientific">Arsenicitalea aurantiaca</name>
    <dbReference type="NCBI Taxonomy" id="1783274"/>
    <lineage>
        <taxon>Bacteria</taxon>
        <taxon>Pseudomonadati</taxon>
        <taxon>Pseudomonadota</taxon>
        <taxon>Alphaproteobacteria</taxon>
        <taxon>Hyphomicrobiales</taxon>
        <taxon>Devosiaceae</taxon>
        <taxon>Arsenicitalea</taxon>
    </lineage>
</organism>
<dbReference type="Proteomes" id="UP000281547">
    <property type="component" value="Unassembled WGS sequence"/>
</dbReference>
<keyword evidence="5 7" id="KW-1133">Transmembrane helix</keyword>
<evidence type="ECO:0000256" key="2">
    <source>
        <dbReference type="ARBA" id="ARBA00022448"/>
    </source>
</evidence>
<evidence type="ECO:0000313" key="10">
    <source>
        <dbReference type="Proteomes" id="UP000281547"/>
    </source>
</evidence>
<dbReference type="Pfam" id="PF19300">
    <property type="entry name" value="BPD_transp_1_N"/>
    <property type="match status" value="1"/>
</dbReference>
<dbReference type="PANTHER" id="PTHR43163">
    <property type="entry name" value="DIPEPTIDE TRANSPORT SYSTEM PERMEASE PROTEIN DPPB-RELATED"/>
    <property type="match status" value="1"/>
</dbReference>
<dbReference type="AlphaFoldDB" id="A0A433XM51"/>
<comment type="similarity">
    <text evidence="7">Belongs to the binding-protein-dependent transport system permease family.</text>
</comment>
<dbReference type="InterPro" id="IPR000515">
    <property type="entry name" value="MetI-like"/>
</dbReference>
<feature type="transmembrane region" description="Helical" evidence="7">
    <location>
        <begin position="166"/>
        <end position="189"/>
    </location>
</feature>
<feature type="transmembrane region" description="Helical" evidence="7">
    <location>
        <begin position="201"/>
        <end position="222"/>
    </location>
</feature>
<evidence type="ECO:0000313" key="9">
    <source>
        <dbReference type="EMBL" id="RUT35151.1"/>
    </source>
</evidence>
<dbReference type="CDD" id="cd06261">
    <property type="entry name" value="TM_PBP2"/>
    <property type="match status" value="1"/>
</dbReference>
<dbReference type="GO" id="GO:0005886">
    <property type="term" value="C:plasma membrane"/>
    <property type="evidence" value="ECO:0007669"/>
    <property type="project" value="UniProtKB-SubCell"/>
</dbReference>
<feature type="domain" description="ABC transmembrane type-1" evidence="8">
    <location>
        <begin position="162"/>
        <end position="372"/>
    </location>
</feature>
<dbReference type="InterPro" id="IPR035906">
    <property type="entry name" value="MetI-like_sf"/>
</dbReference>
<proteinExistence type="inferred from homology"/>
<keyword evidence="4 7" id="KW-0812">Transmembrane</keyword>
<dbReference type="InterPro" id="IPR045621">
    <property type="entry name" value="BPD_transp_1_N"/>
</dbReference>
<keyword evidence="3" id="KW-1003">Cell membrane</keyword>
<dbReference type="Pfam" id="PF00528">
    <property type="entry name" value="BPD_transp_1"/>
    <property type="match status" value="1"/>
</dbReference>
<evidence type="ECO:0000256" key="6">
    <source>
        <dbReference type="ARBA" id="ARBA00023136"/>
    </source>
</evidence>
<comment type="subcellular location">
    <subcellularLocation>
        <location evidence="1 7">Cell membrane</location>
        <topology evidence="1 7">Multi-pass membrane protein</topology>
    </subcellularLocation>
</comment>
<evidence type="ECO:0000256" key="3">
    <source>
        <dbReference type="ARBA" id="ARBA00022475"/>
    </source>
</evidence>
<evidence type="ECO:0000256" key="1">
    <source>
        <dbReference type="ARBA" id="ARBA00004651"/>
    </source>
</evidence>
<gene>
    <name evidence="9" type="ORF">EMQ25_04190</name>
</gene>
<keyword evidence="2 7" id="KW-0813">Transport</keyword>
<name>A0A433XM51_9HYPH</name>
<keyword evidence="10" id="KW-1185">Reference proteome</keyword>
<dbReference type="SUPFAM" id="SSF161098">
    <property type="entry name" value="MetI-like"/>
    <property type="match status" value="1"/>
</dbReference>
<evidence type="ECO:0000256" key="7">
    <source>
        <dbReference type="RuleBase" id="RU363032"/>
    </source>
</evidence>
<evidence type="ECO:0000259" key="8">
    <source>
        <dbReference type="PROSITE" id="PS50928"/>
    </source>
</evidence>
<feature type="transmembrane region" description="Helical" evidence="7">
    <location>
        <begin position="308"/>
        <end position="333"/>
    </location>
</feature>
<comment type="caution">
    <text evidence="9">The sequence shown here is derived from an EMBL/GenBank/DDBJ whole genome shotgun (WGS) entry which is preliminary data.</text>
</comment>
<feature type="transmembrane region" description="Helical" evidence="7">
    <location>
        <begin position="250"/>
        <end position="270"/>
    </location>
</feature>
<accession>A0A433XM51</accession>
<dbReference type="OrthoDB" id="9805855at2"/>
<dbReference type="Gene3D" id="1.10.3720.10">
    <property type="entry name" value="MetI-like"/>
    <property type="match status" value="1"/>
</dbReference>
<keyword evidence="6 7" id="KW-0472">Membrane</keyword>
<protein>
    <submittedName>
        <fullName evidence="9">ABC transporter permease</fullName>
    </submittedName>
</protein>
<dbReference type="PROSITE" id="PS50928">
    <property type="entry name" value="ABC_TM1"/>
    <property type="match status" value="1"/>
</dbReference>
<feature type="transmembrane region" description="Helical" evidence="7">
    <location>
        <begin position="353"/>
        <end position="376"/>
    </location>
</feature>
<evidence type="ECO:0000256" key="5">
    <source>
        <dbReference type="ARBA" id="ARBA00022989"/>
    </source>
</evidence>
<dbReference type="PANTHER" id="PTHR43163:SF9">
    <property type="entry name" value="ABC TRANSPORTER PERMEASE PROTEIN"/>
    <property type="match status" value="1"/>
</dbReference>
<dbReference type="EMBL" id="RZNJ01000001">
    <property type="protein sequence ID" value="RUT35151.1"/>
    <property type="molecule type" value="Genomic_DNA"/>
</dbReference>